<reference evidence="3 4" key="1">
    <citation type="submission" date="2016-10" db="EMBL/GenBank/DDBJ databases">
        <authorList>
            <person name="de Groot N.N."/>
        </authorList>
    </citation>
    <scope>NUCLEOTIDE SEQUENCE [LARGE SCALE GENOMIC DNA]</scope>
    <source>
        <strain evidence="3 4">DSM 15345</strain>
    </source>
</reference>
<accession>A0A1H3WVM1</accession>
<dbReference type="STRING" id="89524.SAMN05444370_102119"/>
<keyword evidence="4" id="KW-1185">Reference proteome</keyword>
<dbReference type="PANTHER" id="PTHR38033">
    <property type="entry name" value="MEMBRANE PROTEIN-RELATED"/>
    <property type="match status" value="1"/>
</dbReference>
<dbReference type="InterPro" id="IPR038522">
    <property type="entry name" value="T4/T6SS_DotU_sf"/>
</dbReference>
<sequence length="249" mass="26873">MKVERLPRETRRSLRDFQEFHAALAAIRARAEDGSASGGDAGSGEVARDAFAELSRRLGLLGARRQPEGGGWEQVDSAYVLASYADEAMIHLTRWGGATIWASTLLERSLYGSRIAGERVLEAASAILARRDAGRRDLAMTIFLALSCGFRGSWRGADDGGEIERLRRGLFELATDHAPPAGPDMAAAFAQAHASTETEPAPRPPRDVERWRLAVLGVLLGYVVLSHVTWLWTFGPVALRAASIAAVGP</sequence>
<dbReference type="RefSeq" id="WP_093248401.1">
    <property type="nucleotide sequence ID" value="NZ_FNQM01000002.1"/>
</dbReference>
<dbReference type="Proteomes" id="UP000198703">
    <property type="component" value="Unassembled WGS sequence"/>
</dbReference>
<dbReference type="Gene3D" id="1.25.40.590">
    <property type="entry name" value="Type IV / VI secretion system, DotU"/>
    <property type="match status" value="1"/>
</dbReference>
<organism evidence="3 4">
    <name type="scientific">Rubrimonas cliftonensis</name>
    <dbReference type="NCBI Taxonomy" id="89524"/>
    <lineage>
        <taxon>Bacteria</taxon>
        <taxon>Pseudomonadati</taxon>
        <taxon>Pseudomonadota</taxon>
        <taxon>Alphaproteobacteria</taxon>
        <taxon>Rhodobacterales</taxon>
        <taxon>Paracoccaceae</taxon>
        <taxon>Rubrimonas</taxon>
    </lineage>
</organism>
<feature type="transmembrane region" description="Helical" evidence="1">
    <location>
        <begin position="213"/>
        <end position="232"/>
    </location>
</feature>
<dbReference type="AlphaFoldDB" id="A0A1H3WVM1"/>
<keyword evidence="1" id="KW-1133">Transmembrane helix</keyword>
<feature type="domain" description="Type IV / VI secretion system DotU" evidence="2">
    <location>
        <begin position="73"/>
        <end position="226"/>
    </location>
</feature>
<name>A0A1H3WVM1_9RHOB</name>
<evidence type="ECO:0000313" key="4">
    <source>
        <dbReference type="Proteomes" id="UP000198703"/>
    </source>
</evidence>
<evidence type="ECO:0000313" key="3">
    <source>
        <dbReference type="EMBL" id="SDZ90382.1"/>
    </source>
</evidence>
<keyword evidence="1" id="KW-0812">Transmembrane</keyword>
<proteinExistence type="predicted"/>
<protein>
    <submittedName>
        <fullName evidence="3">Type IV / VI secretion system protein, DotU family</fullName>
    </submittedName>
</protein>
<dbReference type="PANTHER" id="PTHR38033:SF1">
    <property type="entry name" value="DOTU FAMILY TYPE IV_VI SECRETION SYSTEM PROTEIN"/>
    <property type="match status" value="1"/>
</dbReference>
<dbReference type="Pfam" id="PF09850">
    <property type="entry name" value="DotU"/>
    <property type="match status" value="1"/>
</dbReference>
<dbReference type="InterPro" id="IPR017732">
    <property type="entry name" value="T4/T6SS_DotU"/>
</dbReference>
<dbReference type="EMBL" id="FNQM01000002">
    <property type="protein sequence ID" value="SDZ90382.1"/>
    <property type="molecule type" value="Genomic_DNA"/>
</dbReference>
<evidence type="ECO:0000256" key="1">
    <source>
        <dbReference type="SAM" id="Phobius"/>
    </source>
</evidence>
<keyword evidence="1" id="KW-0472">Membrane</keyword>
<dbReference type="OrthoDB" id="345640at2"/>
<gene>
    <name evidence="3" type="ORF">SAMN05444370_102119</name>
</gene>
<evidence type="ECO:0000259" key="2">
    <source>
        <dbReference type="Pfam" id="PF09850"/>
    </source>
</evidence>